<dbReference type="FunFam" id="2.60.120.320:FF:000001">
    <property type="entry name" value="Thiamine pyrophosphokinase"/>
    <property type="match status" value="1"/>
</dbReference>
<dbReference type="GO" id="GO:0006772">
    <property type="term" value="P:thiamine metabolic process"/>
    <property type="evidence" value="ECO:0007669"/>
    <property type="project" value="InterPro"/>
</dbReference>
<feature type="domain" description="Thiamin pyrophosphokinase thiamin-binding" evidence="9">
    <location>
        <begin position="149"/>
        <end position="215"/>
    </location>
</feature>
<comment type="catalytic activity">
    <reaction evidence="8">
        <text>thiamine + ATP = thiamine diphosphate + AMP + H(+)</text>
        <dbReference type="Rhea" id="RHEA:11576"/>
        <dbReference type="ChEBI" id="CHEBI:15378"/>
        <dbReference type="ChEBI" id="CHEBI:18385"/>
        <dbReference type="ChEBI" id="CHEBI:30616"/>
        <dbReference type="ChEBI" id="CHEBI:58937"/>
        <dbReference type="ChEBI" id="CHEBI:456215"/>
    </reaction>
</comment>
<accession>B8LN96</accession>
<evidence type="ECO:0000256" key="4">
    <source>
        <dbReference type="ARBA" id="ARBA00022741"/>
    </source>
</evidence>
<keyword evidence="6 8" id="KW-0067">ATP-binding</keyword>
<dbReference type="GO" id="GO:0005524">
    <property type="term" value="F:ATP binding"/>
    <property type="evidence" value="ECO:0007669"/>
    <property type="project" value="UniProtKB-UniRule"/>
</dbReference>
<dbReference type="InterPro" id="IPR016966">
    <property type="entry name" value="Thiamin_pyrophosphokinase_euk"/>
</dbReference>
<evidence type="ECO:0000256" key="8">
    <source>
        <dbReference type="PIRNR" id="PIRNR031057"/>
    </source>
</evidence>
<dbReference type="SMART" id="SM00983">
    <property type="entry name" value="TPK_B1_binding"/>
    <property type="match status" value="1"/>
</dbReference>
<dbReference type="InterPro" id="IPR007373">
    <property type="entry name" value="Thiamin_PyroPKinase_B1-bd"/>
</dbReference>
<evidence type="ECO:0000313" key="10">
    <source>
        <dbReference type="EMBL" id="ABR17126.1"/>
    </source>
</evidence>
<dbReference type="PANTHER" id="PTHR13622:SF8">
    <property type="entry name" value="THIAMIN PYROPHOSPHOKINASE 1"/>
    <property type="match status" value="1"/>
</dbReference>
<dbReference type="InterPro" id="IPR036759">
    <property type="entry name" value="TPK_catalytic_sf"/>
</dbReference>
<protein>
    <recommendedName>
        <fullName evidence="8">Thiamine pyrophosphokinase</fullName>
        <ecNumber evidence="8">2.7.6.2</ecNumber>
    </recommendedName>
</protein>
<sequence length="230" mass="25591">MTSLASPQLCGIELRLCADGGANRLYDEIPTFFPEEDPLLVRKRYKPDVIKGDLDSIRPEVREFYDNLGSTVLDESYDQDTTDLHKCIAFIRDCTPDLEKSNLILLIVGALGGRFDHELGNINVLYTFSNIRIVLLSNHSLVYLLPKTHRHEILINHSVEGPHCGLAPVAAPSQSTTTSGLQWDLNETPMSFGSAISTSNILRDEKVTVRSDADLLWTSSIQIQNVDPVL</sequence>
<organism evidence="10">
    <name type="scientific">Picea sitchensis</name>
    <name type="common">Sitka spruce</name>
    <name type="synonym">Pinus sitchensis</name>
    <dbReference type="NCBI Taxonomy" id="3332"/>
    <lineage>
        <taxon>Eukaryota</taxon>
        <taxon>Viridiplantae</taxon>
        <taxon>Streptophyta</taxon>
        <taxon>Embryophyta</taxon>
        <taxon>Tracheophyta</taxon>
        <taxon>Spermatophyta</taxon>
        <taxon>Pinopsida</taxon>
        <taxon>Pinidae</taxon>
        <taxon>Conifers I</taxon>
        <taxon>Pinales</taxon>
        <taxon>Pinaceae</taxon>
        <taxon>Picea</taxon>
    </lineage>
</organism>
<dbReference type="InterPro" id="IPR006282">
    <property type="entry name" value="Thi_PPkinase"/>
</dbReference>
<dbReference type="GO" id="GO:0004788">
    <property type="term" value="F:thiamine diphosphokinase activity"/>
    <property type="evidence" value="ECO:0007669"/>
    <property type="project" value="UniProtKB-UniRule"/>
</dbReference>
<dbReference type="InterPro" id="IPR036371">
    <property type="entry name" value="TPK_B1-bd_sf"/>
</dbReference>
<dbReference type="SUPFAM" id="SSF63999">
    <property type="entry name" value="Thiamin pyrophosphokinase, catalytic domain"/>
    <property type="match status" value="1"/>
</dbReference>
<dbReference type="GO" id="GO:0016301">
    <property type="term" value="F:kinase activity"/>
    <property type="evidence" value="ECO:0007669"/>
    <property type="project" value="UniProtKB-UniRule"/>
</dbReference>
<evidence type="ECO:0000259" key="9">
    <source>
        <dbReference type="SMART" id="SM00983"/>
    </source>
</evidence>
<dbReference type="InterPro" id="IPR007371">
    <property type="entry name" value="TPK_catalytic"/>
</dbReference>
<dbReference type="CDD" id="cd07995">
    <property type="entry name" value="TPK"/>
    <property type="match status" value="1"/>
</dbReference>
<comment type="function">
    <text evidence="7">Catalyzes the phosphorylation of thiamine to thiamine pyrophosphate (TPP). TPP is an active cofactor for enzymes involved in glycolysis and energy production. Plant leaves require high levels of TPP for photosynthesis and carbohydrate metabolism.</text>
</comment>
<evidence type="ECO:0000256" key="1">
    <source>
        <dbReference type="ARBA" id="ARBA00005078"/>
    </source>
</evidence>
<dbReference type="Gene3D" id="3.40.50.10240">
    <property type="entry name" value="Thiamin pyrophosphokinase, catalytic domain"/>
    <property type="match status" value="1"/>
</dbReference>
<dbReference type="PIRSF" id="PIRSF031057">
    <property type="entry name" value="Thiamin_pyrophosphokinase"/>
    <property type="match status" value="1"/>
</dbReference>
<dbReference type="NCBIfam" id="TIGR01378">
    <property type="entry name" value="thi_PPkinase"/>
    <property type="match status" value="1"/>
</dbReference>
<dbReference type="SUPFAM" id="SSF63862">
    <property type="entry name" value="Thiamin pyrophosphokinase, substrate-binding domain"/>
    <property type="match status" value="1"/>
</dbReference>
<dbReference type="EC" id="2.7.6.2" evidence="8"/>
<keyword evidence="3 8" id="KW-0808">Transferase</keyword>
<comment type="pathway">
    <text evidence="1 8">Cofactor biosynthesis; thiamine diphosphate biosynthesis; thiamine diphosphate from thiamine: step 1/1.</text>
</comment>
<keyword evidence="5 8" id="KW-0418">Kinase</keyword>
<proteinExistence type="evidence at transcript level"/>
<evidence type="ECO:0000256" key="7">
    <source>
        <dbReference type="ARBA" id="ARBA00025120"/>
    </source>
</evidence>
<dbReference type="AlphaFoldDB" id="B8LN96"/>
<evidence type="ECO:0000256" key="2">
    <source>
        <dbReference type="ARBA" id="ARBA00006785"/>
    </source>
</evidence>
<reference evidence="10" key="1">
    <citation type="submission" date="2007-06" db="EMBL/GenBank/DDBJ databases">
        <title>Full length cDNA sequences from Sitka Spruce (Picea sitchensis).</title>
        <authorList>
            <person name="Ralph S.G."/>
            <person name="Chun H.E."/>
            <person name="Liao N."/>
            <person name="Ali J."/>
            <person name="Reid K."/>
            <person name="Kolosova N."/>
            <person name="Cooper N."/>
            <person name="Cullis C."/>
            <person name="Jancsik S."/>
            <person name="Moore R."/>
            <person name="Mayo M."/>
            <person name="Wagner S."/>
            <person name="Holt R.A."/>
            <person name="Jones S.J.M."/>
            <person name="Marra M.A."/>
            <person name="Ritland C.E."/>
            <person name="Ritland K."/>
            <person name="Bohlmann J."/>
        </authorList>
    </citation>
    <scope>NUCLEOTIDE SEQUENCE</scope>
    <source>
        <tissue evidence="10">Green portion of the leader tissue</tissue>
    </source>
</reference>
<comment type="similarity">
    <text evidence="2 8">Belongs to the thiamine pyrophosphokinase family.</text>
</comment>
<dbReference type="EMBL" id="EF677292">
    <property type="protein sequence ID" value="ABR17126.1"/>
    <property type="molecule type" value="mRNA"/>
</dbReference>
<dbReference type="Pfam" id="PF04265">
    <property type="entry name" value="TPK_B1_binding"/>
    <property type="match status" value="1"/>
</dbReference>
<evidence type="ECO:0000256" key="6">
    <source>
        <dbReference type="ARBA" id="ARBA00022840"/>
    </source>
</evidence>
<dbReference type="Pfam" id="PF04263">
    <property type="entry name" value="TPK_catalytic"/>
    <property type="match status" value="1"/>
</dbReference>
<dbReference type="UniPathway" id="UPA00060">
    <property type="reaction ID" value="UER00597"/>
</dbReference>
<keyword evidence="4 8" id="KW-0547">Nucleotide-binding</keyword>
<name>B8LN96_PICSI</name>
<evidence type="ECO:0000256" key="3">
    <source>
        <dbReference type="ARBA" id="ARBA00022679"/>
    </source>
</evidence>
<evidence type="ECO:0000256" key="5">
    <source>
        <dbReference type="ARBA" id="ARBA00022777"/>
    </source>
</evidence>
<dbReference type="GO" id="GO:0009229">
    <property type="term" value="P:thiamine diphosphate biosynthetic process"/>
    <property type="evidence" value="ECO:0007669"/>
    <property type="project" value="UniProtKB-UniRule"/>
</dbReference>
<dbReference type="GO" id="GO:0030975">
    <property type="term" value="F:thiamine binding"/>
    <property type="evidence" value="ECO:0007669"/>
    <property type="project" value="UniProtKB-UniRule"/>
</dbReference>
<dbReference type="Gene3D" id="2.60.120.320">
    <property type="entry name" value="Thiamin pyrophosphokinase, thiamin-binding domain"/>
    <property type="match status" value="1"/>
</dbReference>
<dbReference type="PANTHER" id="PTHR13622">
    <property type="entry name" value="THIAMIN PYROPHOSPHOKINASE"/>
    <property type="match status" value="1"/>
</dbReference>